<feature type="region of interest" description="Disordered" evidence="7">
    <location>
        <begin position="188"/>
        <end position="231"/>
    </location>
</feature>
<dbReference type="GO" id="GO:0004519">
    <property type="term" value="F:endonuclease activity"/>
    <property type="evidence" value="ECO:0007669"/>
    <property type="project" value="UniProtKB-KW"/>
</dbReference>
<sequence length="885" mass="98651">MGLLADLDAVRAAASTEAQAEAPAAAEEERRTPSSTVTKSKFGPPDSDVPEVTINVRCRRGLPRWEKHLPRSFTLAATPSRNSLILGVEVVTTDTQEILGLKALLDSGASGLFLHIRFVREHGITTRTLSRPIPVKNVDGTANAAGAITEVVDLVLRYNGHSERVTCREEVKVECKARNKTRAAIRACRSSGVPAPEPELDDIPELYPDPDCEDDPPPEANPETDPVLDSRNADTMEEGDRLLATALFGYPAAEEIRASQTTSQRLAEAFARNSAPKDFRDAVPDYLHDFEDVFSKAAFDELPERKQWDHAIELEPGSTPSSCKVYPLAPNEQAELDAFLEENLKSGRIRPSKSPMASPVFFIKKKDGSLRLVQDYRALNAITVKNRYPLPLISELINNLRGDEWKAAFRTNRGLFEPLVMFFGLTNSPATFQTMMNDIFRDLIAQGVVCVYLDDILIYTKTLEEHRRITRIVLDRLREHRLFLKPEKCEFERTEIEYLGLIILHGTASMDPVKVAGVAEWPVPKNKKEVQSFLGFTNFYRRFIRDFSHHARPLFDLTAKDVAWTWGSGQQDAFDSLKRAITSKPVLIFPDDDRPFRVEADSSDFATGAVLSQQSPEDEKWHPVAFYSKSLNAVERNYEIHDKEMLAIIRALEEWRHFLEGARHKVEIYTDHKNLQYFLTAKKLNRRQARWSLYLANFDFVLHHRPGRSMGKPDALSRRTDHGDGSADNADIVLLKPEASVLIPPDSLFPHRRIPDSRLIVAPRVPHVTIQFLQGKGSLDLFSLDLPLPASCESASVQGSPLQSRSNAPICALSDATSASIAPRETFPWPPAGVERTGGWNLGSRGDMFSSRLVGRGKLVSGGELSKLPLGLVNGGYAGAVLIVT</sequence>
<dbReference type="PANTHER" id="PTHR37984">
    <property type="entry name" value="PROTEIN CBG26694"/>
    <property type="match status" value="1"/>
</dbReference>
<proteinExistence type="predicted"/>
<keyword evidence="11" id="KW-1185">Reference proteome</keyword>
<dbReference type="CDD" id="cd00303">
    <property type="entry name" value="retropepsin_like"/>
    <property type="match status" value="1"/>
</dbReference>
<dbReference type="InterPro" id="IPR041373">
    <property type="entry name" value="RT_RNaseH"/>
</dbReference>
<protein>
    <submittedName>
        <fullName evidence="10">Retrotransposable element tf2 155 kDa protein type 1-like</fullName>
    </submittedName>
</protein>
<evidence type="ECO:0000256" key="5">
    <source>
        <dbReference type="ARBA" id="ARBA00022801"/>
    </source>
</evidence>
<keyword evidence="5" id="KW-0378">Hydrolase</keyword>
<dbReference type="GO" id="GO:0003964">
    <property type="term" value="F:RNA-directed DNA polymerase activity"/>
    <property type="evidence" value="ECO:0007669"/>
    <property type="project" value="UniProtKB-KW"/>
</dbReference>
<evidence type="ECO:0000256" key="7">
    <source>
        <dbReference type="SAM" id="MobiDB-lite"/>
    </source>
</evidence>
<dbReference type="FunFam" id="3.30.70.270:FF:000020">
    <property type="entry name" value="Transposon Tf2-6 polyprotein-like Protein"/>
    <property type="match status" value="1"/>
</dbReference>
<dbReference type="InterPro" id="IPR043128">
    <property type="entry name" value="Rev_trsase/Diguanyl_cyclase"/>
</dbReference>
<feature type="compositionally biased region" description="Low complexity" evidence="7">
    <location>
        <begin position="15"/>
        <end position="25"/>
    </location>
</feature>
<keyword evidence="2" id="KW-0548">Nucleotidyltransferase</keyword>
<dbReference type="EMBL" id="BRPK01000009">
    <property type="protein sequence ID" value="GLB40931.1"/>
    <property type="molecule type" value="Genomic_DNA"/>
</dbReference>
<dbReference type="Pfam" id="PF00078">
    <property type="entry name" value="RVT_1"/>
    <property type="match status" value="1"/>
</dbReference>
<dbReference type="Pfam" id="PF17917">
    <property type="entry name" value="RT_RNaseH"/>
    <property type="match status" value="1"/>
</dbReference>
<evidence type="ECO:0000256" key="3">
    <source>
        <dbReference type="ARBA" id="ARBA00022722"/>
    </source>
</evidence>
<dbReference type="InterPro" id="IPR000477">
    <property type="entry name" value="RT_dom"/>
</dbReference>
<gene>
    <name evidence="10" type="ORF">LshimejAT787_0901460</name>
</gene>
<name>A0A9P3US83_LYOSH</name>
<keyword evidence="3" id="KW-0540">Nuclease</keyword>
<dbReference type="GO" id="GO:0016787">
    <property type="term" value="F:hydrolase activity"/>
    <property type="evidence" value="ECO:0007669"/>
    <property type="project" value="UniProtKB-KW"/>
</dbReference>
<dbReference type="AlphaFoldDB" id="A0A9P3US83"/>
<evidence type="ECO:0000313" key="11">
    <source>
        <dbReference type="Proteomes" id="UP001063166"/>
    </source>
</evidence>
<feature type="region of interest" description="Disordered" evidence="7">
    <location>
        <begin position="15"/>
        <end position="49"/>
    </location>
</feature>
<keyword evidence="6" id="KW-0695">RNA-directed DNA polymerase</keyword>
<dbReference type="FunFam" id="3.10.20.370:FF:000003">
    <property type="entry name" value="Transposon Tf2-6 polyprotein"/>
    <property type="match status" value="1"/>
</dbReference>
<dbReference type="PANTHER" id="PTHR37984:SF5">
    <property type="entry name" value="PROTEIN NYNRIN-LIKE"/>
    <property type="match status" value="1"/>
</dbReference>
<comment type="caution">
    <text evidence="10">The sequence shown here is derived from an EMBL/GenBank/DDBJ whole genome shotgun (WGS) entry which is preliminary data.</text>
</comment>
<evidence type="ECO:0000259" key="9">
    <source>
        <dbReference type="Pfam" id="PF17917"/>
    </source>
</evidence>
<dbReference type="InterPro" id="IPR043502">
    <property type="entry name" value="DNA/RNA_pol_sf"/>
</dbReference>
<feature type="region of interest" description="Disordered" evidence="7">
    <location>
        <begin position="708"/>
        <end position="727"/>
    </location>
</feature>
<evidence type="ECO:0000256" key="4">
    <source>
        <dbReference type="ARBA" id="ARBA00022759"/>
    </source>
</evidence>
<evidence type="ECO:0000256" key="6">
    <source>
        <dbReference type="ARBA" id="ARBA00022918"/>
    </source>
</evidence>
<dbReference type="SUPFAM" id="SSF56672">
    <property type="entry name" value="DNA/RNA polymerases"/>
    <property type="match status" value="1"/>
</dbReference>
<dbReference type="Proteomes" id="UP001063166">
    <property type="component" value="Unassembled WGS sequence"/>
</dbReference>
<dbReference type="CDD" id="cd09274">
    <property type="entry name" value="RNase_HI_RT_Ty3"/>
    <property type="match status" value="1"/>
</dbReference>
<dbReference type="InterPro" id="IPR050951">
    <property type="entry name" value="Retrovirus_Pol_polyprotein"/>
</dbReference>
<dbReference type="FunFam" id="3.30.70.270:FF:000003">
    <property type="entry name" value="Transposon Ty3-G Gag-Pol polyprotein"/>
    <property type="match status" value="1"/>
</dbReference>
<accession>A0A9P3US83</accession>
<dbReference type="Gene3D" id="3.30.70.270">
    <property type="match status" value="3"/>
</dbReference>
<reference evidence="10" key="1">
    <citation type="submission" date="2022-07" db="EMBL/GenBank/DDBJ databases">
        <title>The genome of Lyophyllum shimeji provides insight into the initial evolution of ectomycorrhizal fungal genome.</title>
        <authorList>
            <person name="Kobayashi Y."/>
            <person name="Shibata T."/>
            <person name="Hirakawa H."/>
            <person name="Shigenobu S."/>
            <person name="Nishiyama T."/>
            <person name="Yamada A."/>
            <person name="Hasebe M."/>
            <person name="Kawaguchi M."/>
        </authorList>
    </citation>
    <scope>NUCLEOTIDE SEQUENCE</scope>
    <source>
        <strain evidence="10">AT787</strain>
    </source>
</reference>
<feature type="domain" description="Reverse transcriptase RNase H-like" evidence="9">
    <location>
        <begin position="591"/>
        <end position="698"/>
    </location>
</feature>
<keyword evidence="1" id="KW-0808">Transferase</keyword>
<feature type="compositionally biased region" description="Basic and acidic residues" evidence="7">
    <location>
        <begin position="715"/>
        <end position="725"/>
    </location>
</feature>
<dbReference type="CDD" id="cd01647">
    <property type="entry name" value="RT_LTR"/>
    <property type="match status" value="1"/>
</dbReference>
<evidence type="ECO:0000256" key="2">
    <source>
        <dbReference type="ARBA" id="ARBA00022695"/>
    </source>
</evidence>
<keyword evidence="4" id="KW-0255">Endonuclease</keyword>
<feature type="domain" description="Reverse transcriptase" evidence="8">
    <location>
        <begin position="408"/>
        <end position="503"/>
    </location>
</feature>
<evidence type="ECO:0000256" key="1">
    <source>
        <dbReference type="ARBA" id="ARBA00022679"/>
    </source>
</evidence>
<dbReference type="OrthoDB" id="6508513at2759"/>
<dbReference type="Gene3D" id="3.10.10.10">
    <property type="entry name" value="HIV Type 1 Reverse Transcriptase, subunit A, domain 1"/>
    <property type="match status" value="2"/>
</dbReference>
<evidence type="ECO:0000259" key="8">
    <source>
        <dbReference type="Pfam" id="PF00078"/>
    </source>
</evidence>
<feature type="compositionally biased region" description="Acidic residues" evidence="7">
    <location>
        <begin position="198"/>
        <end position="217"/>
    </location>
</feature>
<organism evidence="10 11">
    <name type="scientific">Lyophyllum shimeji</name>
    <name type="common">Hon-shimeji</name>
    <name type="synonym">Tricholoma shimeji</name>
    <dbReference type="NCBI Taxonomy" id="47721"/>
    <lineage>
        <taxon>Eukaryota</taxon>
        <taxon>Fungi</taxon>
        <taxon>Dikarya</taxon>
        <taxon>Basidiomycota</taxon>
        <taxon>Agaricomycotina</taxon>
        <taxon>Agaricomycetes</taxon>
        <taxon>Agaricomycetidae</taxon>
        <taxon>Agaricales</taxon>
        <taxon>Tricholomatineae</taxon>
        <taxon>Lyophyllaceae</taxon>
        <taxon>Lyophyllum</taxon>
    </lineage>
</organism>
<evidence type="ECO:0000313" key="10">
    <source>
        <dbReference type="EMBL" id="GLB40931.1"/>
    </source>
</evidence>